<reference evidence="1 2" key="1">
    <citation type="submission" date="2018-11" db="EMBL/GenBank/DDBJ databases">
        <title>Flavobacterium sp. nov., YIM 102701-2 draft genome.</title>
        <authorList>
            <person name="Li G."/>
            <person name="Jiang Y."/>
        </authorList>
    </citation>
    <scope>NUCLEOTIDE SEQUENCE [LARGE SCALE GENOMIC DNA]</scope>
    <source>
        <strain evidence="1 2">YIM 102701-2</strain>
    </source>
</reference>
<accession>A0A3P3W444</accession>
<evidence type="ECO:0000313" key="1">
    <source>
        <dbReference type="EMBL" id="RRJ89178.1"/>
    </source>
</evidence>
<protein>
    <submittedName>
        <fullName evidence="1">(2Fe-2S) ferredoxin domain-containing protein</fullName>
    </submittedName>
</protein>
<comment type="caution">
    <text evidence="1">The sequence shown here is derived from an EMBL/GenBank/DDBJ whole genome shotgun (WGS) entry which is preliminary data.</text>
</comment>
<dbReference type="Gene3D" id="3.40.30.10">
    <property type="entry name" value="Glutaredoxin"/>
    <property type="match status" value="1"/>
</dbReference>
<dbReference type="AlphaFoldDB" id="A0A3P3W444"/>
<keyword evidence="2" id="KW-1185">Reference proteome</keyword>
<dbReference type="OrthoDB" id="99480at2"/>
<proteinExistence type="predicted"/>
<name>A0A3P3W444_9FLAO</name>
<dbReference type="RefSeq" id="WP_125019721.1">
    <property type="nucleotide sequence ID" value="NZ_RQVQ01000032.1"/>
</dbReference>
<organism evidence="1 2">
    <name type="scientific">Paenimyroides tangerinum</name>
    <dbReference type="NCBI Taxonomy" id="2488728"/>
    <lineage>
        <taxon>Bacteria</taxon>
        <taxon>Pseudomonadati</taxon>
        <taxon>Bacteroidota</taxon>
        <taxon>Flavobacteriia</taxon>
        <taxon>Flavobacteriales</taxon>
        <taxon>Flavobacteriaceae</taxon>
        <taxon>Paenimyroides</taxon>
    </lineage>
</organism>
<dbReference type="EMBL" id="RQVQ01000032">
    <property type="protein sequence ID" value="RRJ89178.1"/>
    <property type="molecule type" value="Genomic_DNA"/>
</dbReference>
<sequence>MGKCKSSCNVVYFCDGKKCCRYNDDAKSCFKSLISESGLDEKVVFQKMKCQGLCKKAPIFYIESEKEYKKEVTEKKARKIFEKYIVA</sequence>
<dbReference type="Proteomes" id="UP000275719">
    <property type="component" value="Unassembled WGS sequence"/>
</dbReference>
<evidence type="ECO:0000313" key="2">
    <source>
        <dbReference type="Proteomes" id="UP000275719"/>
    </source>
</evidence>
<gene>
    <name evidence="1" type="ORF">EG240_12465</name>
</gene>
<dbReference type="SUPFAM" id="SSF52833">
    <property type="entry name" value="Thioredoxin-like"/>
    <property type="match status" value="1"/>
</dbReference>
<dbReference type="InterPro" id="IPR036249">
    <property type="entry name" value="Thioredoxin-like_sf"/>
</dbReference>
<dbReference type="Pfam" id="PF01257">
    <property type="entry name" value="2Fe-2S_thioredx"/>
    <property type="match status" value="1"/>
</dbReference>
<dbReference type="CDD" id="cd02980">
    <property type="entry name" value="TRX_Fd_family"/>
    <property type="match status" value="1"/>
</dbReference>